<evidence type="ECO:0000256" key="2">
    <source>
        <dbReference type="SAM" id="SignalP"/>
    </source>
</evidence>
<sequence>MKRTRLPSRRALLAALSTLALGIPCCSGSDLAPSSEVEGLRVLAVTADKPYPLRGTPVTFQMTYADALGDADGNPRNVEVMWIGGCVNPPVGVDAQIGCLGQWIGTYIAAKIPPQGGGGGGGNGGGGNGGSGNANGDGGNGGSANGGGDGGNGGSANGGGANDGDGGSANGGGANDGDGGNGDGNGGQEEQTALFKRQELESELSGKPNAASFTWTLSGDILRREDAGTTAAGTKYSSAYVLFAVCAGKMRPTPALSAALEAMLAGDDPLAAMSAAISAALAGGIEIPLECVDEDGKVLGPDSFVVGYTQVFVFQDSDQRANTNPPIDAFTLKLDDKEVALGESGLPVVEPCIRPETKAQGCGQAEPDADECTTYDIDVIVPPGAADVDVEATGLGGPPAREAIWVDYYTDGGGFDGARRLVSDAVTGPGERHGTTWTPPSKPGRVSLWAVVHDTRGGSSVRQMEVEVREKE</sequence>
<dbReference type="STRING" id="448385.sce3258"/>
<feature type="chain" id="PRO_5002735343" description="Secreted protein" evidence="2">
    <location>
        <begin position="23"/>
        <end position="472"/>
    </location>
</feature>
<accession>A9GMC4</accession>
<feature type="compositionally biased region" description="Gly residues" evidence="1">
    <location>
        <begin position="119"/>
        <end position="187"/>
    </location>
</feature>
<feature type="region of interest" description="Disordered" evidence="1">
    <location>
        <begin position="119"/>
        <end position="189"/>
    </location>
</feature>
<evidence type="ECO:0000313" key="4">
    <source>
        <dbReference type="Proteomes" id="UP000002139"/>
    </source>
</evidence>
<evidence type="ECO:0008006" key="5">
    <source>
        <dbReference type="Google" id="ProtNLM"/>
    </source>
</evidence>
<dbReference type="EMBL" id="AM746676">
    <property type="protein sequence ID" value="CAN93417.1"/>
    <property type="molecule type" value="Genomic_DNA"/>
</dbReference>
<keyword evidence="2" id="KW-0732">Signal</keyword>
<dbReference type="OrthoDB" id="5501541at2"/>
<evidence type="ECO:0000313" key="3">
    <source>
        <dbReference type="EMBL" id="CAN93417.1"/>
    </source>
</evidence>
<reference evidence="3 4" key="1">
    <citation type="journal article" date="2007" name="Nat. Biotechnol.">
        <title>Complete genome sequence of the myxobacterium Sorangium cellulosum.</title>
        <authorList>
            <person name="Schneiker S."/>
            <person name="Perlova O."/>
            <person name="Kaiser O."/>
            <person name="Gerth K."/>
            <person name="Alici A."/>
            <person name="Altmeyer M.O."/>
            <person name="Bartels D."/>
            <person name="Bekel T."/>
            <person name="Beyer S."/>
            <person name="Bode E."/>
            <person name="Bode H.B."/>
            <person name="Bolten C.J."/>
            <person name="Choudhuri J.V."/>
            <person name="Doss S."/>
            <person name="Elnakady Y.A."/>
            <person name="Frank B."/>
            <person name="Gaigalat L."/>
            <person name="Goesmann A."/>
            <person name="Groeger C."/>
            <person name="Gross F."/>
            <person name="Jelsbak L."/>
            <person name="Jelsbak L."/>
            <person name="Kalinowski J."/>
            <person name="Kegler C."/>
            <person name="Knauber T."/>
            <person name="Konietzny S."/>
            <person name="Kopp M."/>
            <person name="Krause L."/>
            <person name="Krug D."/>
            <person name="Linke B."/>
            <person name="Mahmud T."/>
            <person name="Martinez-Arias R."/>
            <person name="McHardy A.C."/>
            <person name="Merai M."/>
            <person name="Meyer F."/>
            <person name="Mormann S."/>
            <person name="Munoz-Dorado J."/>
            <person name="Perez J."/>
            <person name="Pradella S."/>
            <person name="Rachid S."/>
            <person name="Raddatz G."/>
            <person name="Rosenau F."/>
            <person name="Rueckert C."/>
            <person name="Sasse F."/>
            <person name="Scharfe M."/>
            <person name="Schuster S.C."/>
            <person name="Suen G."/>
            <person name="Treuner-Lange A."/>
            <person name="Velicer G.J."/>
            <person name="Vorholter F.-J."/>
            <person name="Weissman K.J."/>
            <person name="Welch R.D."/>
            <person name="Wenzel S.C."/>
            <person name="Whitworth D.E."/>
            <person name="Wilhelm S."/>
            <person name="Wittmann C."/>
            <person name="Bloecker H."/>
            <person name="Puehler A."/>
            <person name="Mueller R."/>
        </authorList>
    </citation>
    <scope>NUCLEOTIDE SEQUENCE [LARGE SCALE GENOMIC DNA]</scope>
    <source>
        <strain evidence="4">So ce56</strain>
    </source>
</reference>
<feature type="signal peptide" evidence="2">
    <location>
        <begin position="1"/>
        <end position="22"/>
    </location>
</feature>
<name>A9GMC4_SORC5</name>
<organism evidence="3 4">
    <name type="scientific">Sorangium cellulosum (strain So ce56)</name>
    <name type="common">Polyangium cellulosum (strain So ce56)</name>
    <dbReference type="NCBI Taxonomy" id="448385"/>
    <lineage>
        <taxon>Bacteria</taxon>
        <taxon>Pseudomonadati</taxon>
        <taxon>Myxococcota</taxon>
        <taxon>Polyangia</taxon>
        <taxon>Polyangiales</taxon>
        <taxon>Polyangiaceae</taxon>
        <taxon>Sorangium</taxon>
    </lineage>
</organism>
<gene>
    <name evidence="3" type="ordered locus">sce3258</name>
</gene>
<dbReference type="Proteomes" id="UP000002139">
    <property type="component" value="Chromosome"/>
</dbReference>
<protein>
    <recommendedName>
        <fullName evidence="5">Secreted protein</fullName>
    </recommendedName>
</protein>
<keyword evidence="4" id="KW-1185">Reference proteome</keyword>
<evidence type="ECO:0000256" key="1">
    <source>
        <dbReference type="SAM" id="MobiDB-lite"/>
    </source>
</evidence>
<proteinExistence type="predicted"/>
<dbReference type="AlphaFoldDB" id="A9GMC4"/>
<dbReference type="HOGENOM" id="CLU_686770_0_0_7"/>
<dbReference type="KEGG" id="scl:sce3258"/>
<dbReference type="RefSeq" id="WP_012235889.1">
    <property type="nucleotide sequence ID" value="NC_010162.1"/>
</dbReference>